<comment type="cofactor">
    <cofactor evidence="1">
        <name>Mn(2+)</name>
        <dbReference type="ChEBI" id="CHEBI:29035"/>
    </cofactor>
</comment>
<dbReference type="AlphaFoldDB" id="A0A6H5H943"/>
<dbReference type="InterPro" id="IPR051134">
    <property type="entry name" value="PPP_phosphatase"/>
</dbReference>
<sequence length="216" mass="24525">HNADRLLKLIETVYRWLPLGTLVNNKVLIVHGGISDSTDIETIKNIDRQKYVSLLRPPVIDGVVITTDHDKKEWKQVFDILWSDPQRGEGCIPNTLRGAGTYFGPDVTEKFLAKNNLQFLVRSHECKIDGYEIVHDNKVNDLDVICFPSSHFSGMVSVTDWCTALEKVTGLSVPWRMLRAKLASLDPSTGHVLYMTTFQDNLTKREVGLNYQKKNL</sequence>
<dbReference type="GO" id="GO:0046872">
    <property type="term" value="F:metal ion binding"/>
    <property type="evidence" value="ECO:0007669"/>
    <property type="project" value="UniProtKB-KW"/>
</dbReference>
<evidence type="ECO:0000256" key="3">
    <source>
        <dbReference type="ARBA" id="ARBA00023211"/>
    </source>
</evidence>
<accession>A0A6H5H943</accession>
<keyword evidence="6" id="KW-1185">Reference proteome</keyword>
<reference evidence="5 6" key="1">
    <citation type="submission" date="2020-02" db="EMBL/GenBank/DDBJ databases">
        <authorList>
            <person name="Ferguson B K."/>
        </authorList>
    </citation>
    <scope>NUCLEOTIDE SEQUENCE [LARGE SCALE GENOMIC DNA]</scope>
</reference>
<evidence type="ECO:0000313" key="6">
    <source>
        <dbReference type="Proteomes" id="UP000479000"/>
    </source>
</evidence>
<dbReference type="InterPro" id="IPR006186">
    <property type="entry name" value="Ser/Thr-sp_prot-phosphatase"/>
</dbReference>
<dbReference type="Proteomes" id="UP000479000">
    <property type="component" value="Unassembled WGS sequence"/>
</dbReference>
<dbReference type="EMBL" id="CADCXU010027123">
    <property type="protein sequence ID" value="CAB0014056.1"/>
    <property type="molecule type" value="Genomic_DNA"/>
</dbReference>
<evidence type="ECO:0000256" key="1">
    <source>
        <dbReference type="ARBA" id="ARBA00001936"/>
    </source>
</evidence>
<evidence type="ECO:0000313" key="5">
    <source>
        <dbReference type="EMBL" id="CAB0014056.1"/>
    </source>
</evidence>
<dbReference type="PANTHER" id="PTHR45668:SF3">
    <property type="entry name" value="SERINE_THREONINE-PROTEIN PHOSPHATASE RDGC"/>
    <property type="match status" value="1"/>
</dbReference>
<feature type="domain" description="Serine/threonine specific protein phosphatases" evidence="4">
    <location>
        <begin position="2"/>
        <end position="174"/>
    </location>
</feature>
<dbReference type="GO" id="GO:0016787">
    <property type="term" value="F:hydrolase activity"/>
    <property type="evidence" value="ECO:0007669"/>
    <property type="project" value="InterPro"/>
</dbReference>
<dbReference type="SMART" id="SM00156">
    <property type="entry name" value="PP2Ac"/>
    <property type="match status" value="1"/>
</dbReference>
<keyword evidence="3" id="KW-0464">Manganese</keyword>
<protein>
    <recommendedName>
        <fullName evidence="4">Serine/threonine specific protein phosphatases domain-containing protein</fullName>
    </recommendedName>
</protein>
<evidence type="ECO:0000259" key="4">
    <source>
        <dbReference type="SMART" id="SM00156"/>
    </source>
</evidence>
<name>A0A6H5H943_9HEMI</name>
<feature type="non-terminal residue" evidence="5">
    <location>
        <position position="1"/>
    </location>
</feature>
<dbReference type="Pfam" id="PF00149">
    <property type="entry name" value="Metallophos"/>
    <property type="match status" value="1"/>
</dbReference>
<dbReference type="PANTHER" id="PTHR45668">
    <property type="entry name" value="SERINE/THREONINE-PROTEIN PHOSPHATASE 5-RELATED"/>
    <property type="match status" value="1"/>
</dbReference>
<dbReference type="SUPFAM" id="SSF56300">
    <property type="entry name" value="Metallo-dependent phosphatases"/>
    <property type="match status" value="1"/>
</dbReference>
<keyword evidence="2" id="KW-0479">Metal-binding</keyword>
<dbReference type="PRINTS" id="PR00114">
    <property type="entry name" value="STPHPHTASE"/>
</dbReference>
<organism evidence="5 6">
    <name type="scientific">Nesidiocoris tenuis</name>
    <dbReference type="NCBI Taxonomy" id="355587"/>
    <lineage>
        <taxon>Eukaryota</taxon>
        <taxon>Metazoa</taxon>
        <taxon>Ecdysozoa</taxon>
        <taxon>Arthropoda</taxon>
        <taxon>Hexapoda</taxon>
        <taxon>Insecta</taxon>
        <taxon>Pterygota</taxon>
        <taxon>Neoptera</taxon>
        <taxon>Paraneoptera</taxon>
        <taxon>Hemiptera</taxon>
        <taxon>Heteroptera</taxon>
        <taxon>Panheteroptera</taxon>
        <taxon>Cimicomorpha</taxon>
        <taxon>Miridae</taxon>
        <taxon>Dicyphina</taxon>
        <taxon>Nesidiocoris</taxon>
    </lineage>
</organism>
<gene>
    <name evidence="5" type="ORF">NTEN_LOCUS18574</name>
</gene>
<evidence type="ECO:0000256" key="2">
    <source>
        <dbReference type="ARBA" id="ARBA00022723"/>
    </source>
</evidence>
<dbReference type="InterPro" id="IPR004843">
    <property type="entry name" value="Calcineurin-like_PHP"/>
</dbReference>
<proteinExistence type="predicted"/>
<dbReference type="OrthoDB" id="6607865at2759"/>
<dbReference type="Gene3D" id="3.60.21.10">
    <property type="match status" value="1"/>
</dbReference>
<dbReference type="InterPro" id="IPR029052">
    <property type="entry name" value="Metallo-depent_PP-like"/>
</dbReference>